<reference evidence="1 2" key="1">
    <citation type="submission" date="2016-10" db="EMBL/GenBank/DDBJ databases">
        <authorList>
            <person name="Varghese N."/>
            <person name="Submissions S."/>
        </authorList>
    </citation>
    <scope>NUCLEOTIDE SEQUENCE [LARGE SCALE GENOMIC DNA]</scope>
    <source>
        <strain evidence="1 2">DSM 5563</strain>
    </source>
</reference>
<dbReference type="GO" id="GO:0046718">
    <property type="term" value="P:symbiont entry into host cell"/>
    <property type="evidence" value="ECO:0007669"/>
    <property type="project" value="InterPro"/>
</dbReference>
<evidence type="ECO:0000313" key="2">
    <source>
        <dbReference type="Proteomes" id="UP000226420"/>
    </source>
</evidence>
<gene>
    <name evidence="1" type="ORF">SAMN02745723_10156</name>
</gene>
<name>A0AAJ4W7E5_9GAMM</name>
<proteinExistence type="predicted"/>
<dbReference type="GO" id="GO:0019062">
    <property type="term" value="P:virion attachment to host cell"/>
    <property type="evidence" value="ECO:0007669"/>
    <property type="project" value="InterPro"/>
</dbReference>
<dbReference type="AlphaFoldDB" id="A0AAJ4W7E5"/>
<sequence>MAFTIEQEQALLALLNEKKITLSELPAATELAVDDLMLIRQGILDKSVNNDVLKAYFTPPESSLIESGIVKLSNAINSDDEYIAATSKAVKSAHNIALNASQSVAEQALSKSANLSDVADKEQVLKNLGLLEWQFGRFLNIQIFNESGIYIPTKGTTKIIVEAIGGGGASGGVGATGVGQLSISGCGTNGAYAKALFDYASTTEITIGVGGAGVLNSQGENGGTTYFGSNLICPGGRGAPMGRVLSPENQFGATATNPHEAPQPTVKDGTMIMTMTPSTTVTCAISLGYGAAMLCYPPFTHMGGNKGAAGNSVYMLQNSSAQAGVSGKPGRVIVWEYA</sequence>
<accession>A0AAJ4W7E5</accession>
<protein>
    <submittedName>
        <fullName evidence="1">Phage tail fibre repeat-containing protein</fullName>
    </submittedName>
</protein>
<dbReference type="RefSeq" id="WP_074819984.1">
    <property type="nucleotide sequence ID" value="NZ_FOLW01000001.1"/>
</dbReference>
<organism evidence="1 2">
    <name type="scientific">Pragia fontium DSM 5563 = ATCC 49100</name>
    <dbReference type="NCBI Taxonomy" id="1122977"/>
    <lineage>
        <taxon>Bacteria</taxon>
        <taxon>Pseudomonadati</taxon>
        <taxon>Pseudomonadota</taxon>
        <taxon>Gammaproteobacteria</taxon>
        <taxon>Enterobacterales</taxon>
        <taxon>Budviciaceae</taxon>
        <taxon>Pragia</taxon>
    </lineage>
</organism>
<evidence type="ECO:0000313" key="1">
    <source>
        <dbReference type="EMBL" id="SFB96876.1"/>
    </source>
</evidence>
<dbReference type="Proteomes" id="UP000226420">
    <property type="component" value="Unassembled WGS sequence"/>
</dbReference>
<dbReference type="Pfam" id="PF03406">
    <property type="entry name" value="Phage_fiber_2"/>
    <property type="match status" value="1"/>
</dbReference>
<dbReference type="EMBL" id="FOLW01000001">
    <property type="protein sequence ID" value="SFB96876.1"/>
    <property type="molecule type" value="Genomic_DNA"/>
</dbReference>
<comment type="caution">
    <text evidence="1">The sequence shown here is derived from an EMBL/GenBank/DDBJ whole genome shotgun (WGS) entry which is preliminary data.</text>
</comment>
<dbReference type="InterPro" id="IPR005068">
    <property type="entry name" value="Phage_lambda_Stf-r2"/>
</dbReference>